<dbReference type="AlphaFoldDB" id="A0AA35QG11"/>
<feature type="compositionally biased region" description="Basic and acidic residues" evidence="2">
    <location>
        <begin position="75"/>
        <end position="93"/>
    </location>
</feature>
<keyword evidence="1" id="KW-0479">Metal-binding</keyword>
<dbReference type="Pfam" id="PF00098">
    <property type="entry name" value="zf-CCHC"/>
    <property type="match status" value="1"/>
</dbReference>
<feature type="compositionally biased region" description="Acidic residues" evidence="2">
    <location>
        <begin position="121"/>
        <end position="131"/>
    </location>
</feature>
<accession>A0AA35QG11</accession>
<dbReference type="SMART" id="SM00343">
    <property type="entry name" value="ZnF_C2HC"/>
    <property type="match status" value="1"/>
</dbReference>
<keyword evidence="1" id="KW-0862">Zinc</keyword>
<keyword evidence="1" id="KW-0863">Zinc-finger</keyword>
<reference evidence="4" key="1">
    <citation type="submission" date="2023-01" db="EMBL/GenBank/DDBJ databases">
        <authorList>
            <person name="Piombo E."/>
        </authorList>
    </citation>
    <scope>NUCLEOTIDE SEQUENCE</scope>
</reference>
<dbReference type="InterPro" id="IPR001878">
    <property type="entry name" value="Znf_CCHC"/>
</dbReference>
<organism evidence="4 5">
    <name type="scientific">Clonostachys chloroleuca</name>
    <dbReference type="NCBI Taxonomy" id="1926264"/>
    <lineage>
        <taxon>Eukaryota</taxon>
        <taxon>Fungi</taxon>
        <taxon>Dikarya</taxon>
        <taxon>Ascomycota</taxon>
        <taxon>Pezizomycotina</taxon>
        <taxon>Sordariomycetes</taxon>
        <taxon>Hypocreomycetidae</taxon>
        <taxon>Hypocreales</taxon>
        <taxon>Bionectriaceae</taxon>
        <taxon>Clonostachys</taxon>
    </lineage>
</organism>
<feature type="region of interest" description="Disordered" evidence="2">
    <location>
        <begin position="1"/>
        <end position="35"/>
    </location>
</feature>
<evidence type="ECO:0000313" key="4">
    <source>
        <dbReference type="EMBL" id="CAI6101348.1"/>
    </source>
</evidence>
<dbReference type="InterPro" id="IPR036875">
    <property type="entry name" value="Znf_CCHC_sf"/>
</dbReference>
<sequence length="164" mass="17940">MDAPAPPQGATTTNPDRTTVPVNSRAPPVAPGPMDHISIAVDATTLASIMARVPAPRPAPTCWKCGKPGHFARACPDKEEKSKKAEEKKEKERERKKRKNQKRKEKRKAAKAEEMKKKDEEAEDEGEEGDEMCGGLGASRGKTQGNISEPSVLEDRQSNGRRGR</sequence>
<dbReference type="Gene3D" id="4.10.60.10">
    <property type="entry name" value="Zinc finger, CCHC-type"/>
    <property type="match status" value="1"/>
</dbReference>
<evidence type="ECO:0000259" key="3">
    <source>
        <dbReference type="PROSITE" id="PS50158"/>
    </source>
</evidence>
<feature type="compositionally biased region" description="Polar residues" evidence="2">
    <location>
        <begin position="9"/>
        <end position="22"/>
    </location>
</feature>
<dbReference type="SUPFAM" id="SSF57756">
    <property type="entry name" value="Retrovirus zinc finger-like domains"/>
    <property type="match status" value="1"/>
</dbReference>
<feature type="compositionally biased region" description="Basic residues" evidence="2">
    <location>
        <begin position="94"/>
        <end position="109"/>
    </location>
</feature>
<name>A0AA35QG11_9HYPO</name>
<comment type="caution">
    <text evidence="4">The sequence shown here is derived from an EMBL/GenBank/DDBJ whole genome shotgun (WGS) entry which is preliminary data.</text>
</comment>
<dbReference type="PROSITE" id="PS50158">
    <property type="entry name" value="ZF_CCHC"/>
    <property type="match status" value="1"/>
</dbReference>
<keyword evidence="5" id="KW-1185">Reference proteome</keyword>
<protein>
    <recommendedName>
        <fullName evidence="3">CCHC-type domain-containing protein</fullName>
    </recommendedName>
</protein>
<proteinExistence type="predicted"/>
<feature type="domain" description="CCHC-type" evidence="3">
    <location>
        <begin position="62"/>
        <end position="77"/>
    </location>
</feature>
<dbReference type="GO" id="GO:0003676">
    <property type="term" value="F:nucleic acid binding"/>
    <property type="evidence" value="ECO:0007669"/>
    <property type="project" value="InterPro"/>
</dbReference>
<dbReference type="GO" id="GO:0008270">
    <property type="term" value="F:zinc ion binding"/>
    <property type="evidence" value="ECO:0007669"/>
    <property type="project" value="UniProtKB-KW"/>
</dbReference>
<dbReference type="Proteomes" id="UP001160390">
    <property type="component" value="Unassembled WGS sequence"/>
</dbReference>
<feature type="region of interest" description="Disordered" evidence="2">
    <location>
        <begin position="57"/>
        <end position="164"/>
    </location>
</feature>
<evidence type="ECO:0000313" key="5">
    <source>
        <dbReference type="Proteomes" id="UP001160390"/>
    </source>
</evidence>
<dbReference type="EMBL" id="CABFNP030001360">
    <property type="protein sequence ID" value="CAI6101348.1"/>
    <property type="molecule type" value="Genomic_DNA"/>
</dbReference>
<feature type="compositionally biased region" description="Basic and acidic residues" evidence="2">
    <location>
        <begin position="110"/>
        <end position="120"/>
    </location>
</feature>
<gene>
    <name evidence="4" type="ORF">CCHLO57077_00006584</name>
</gene>
<evidence type="ECO:0000256" key="2">
    <source>
        <dbReference type="SAM" id="MobiDB-lite"/>
    </source>
</evidence>
<evidence type="ECO:0000256" key="1">
    <source>
        <dbReference type="PROSITE-ProRule" id="PRU00047"/>
    </source>
</evidence>